<keyword evidence="4" id="KW-0378">Hydrolase</keyword>
<dbReference type="InterPro" id="IPR036871">
    <property type="entry name" value="PX_dom_sf"/>
</dbReference>
<evidence type="ECO:0000256" key="4">
    <source>
        <dbReference type="ARBA" id="ARBA00022801"/>
    </source>
</evidence>
<keyword evidence="5" id="KW-0442">Lipid degradation</keyword>
<dbReference type="Proteomes" id="UP000801492">
    <property type="component" value="Unassembled WGS sequence"/>
</dbReference>
<dbReference type="Gene3D" id="2.30.29.30">
    <property type="entry name" value="Pleckstrin-homology domain (PH domain)/Phosphotyrosine-binding domain (PTB)"/>
    <property type="match status" value="1"/>
</dbReference>
<dbReference type="InterPro" id="IPR015679">
    <property type="entry name" value="PLipase_D_fam"/>
</dbReference>
<sequence>MDLRINSVTIHTKIAIAQKPPTSKDDEFDDELTLPSSVSAIFVKGTPVAAQENRLYTAPFSGKIPFSAVHRRPVEFKSYSRNVFIPGVKVHINITDNERNPAIDSLNPNLYAITITHGDFAWQIYRRYKHFCHLHQQLVTAKKALDTAGICKTHKRHVREEKSTRSKLKDQERLLFVSRFPKKQETLISAEELPKRIKQLEKYLNNLLSIDIYRNHPETIKFLEISHLSFIYELGIKGKEGIVKKRSGDSRGSGSCSGCAYSMLCLRFYFQILLIFSSWLERWFFIKDQCFGFINPVTGQLGSVTLFDQGFQVSSGIFTAGLQTGIQILTLNRQIVFECWTRRRSREWIQALRDVADNQAKEFTRPNPRNSFAPVRNNIAASWFVDGAEYMAAVADSIEAAKEEVFIADWWLSPEIYLKRPAIDGDYWRLDKLLERKANEGVKIFVLLYKEVKMALNLKSRYSKQRLLEISNDNGNIKVLRHPNHVKAGVFLWAHHEKIVVVDQSVAFLGGIDLCYGRWDDCKHRYLFIIKIGSLFICKCIRLTDLFRRRTSSTTSDYTLLSLPPPYSSPDTSAMSSASSTFCRSARGIIVY</sequence>
<proteinExistence type="predicted"/>
<dbReference type="Gene3D" id="3.30.870.10">
    <property type="entry name" value="Endonuclease Chain A"/>
    <property type="match status" value="1"/>
</dbReference>
<evidence type="ECO:0000259" key="10">
    <source>
        <dbReference type="PROSITE" id="PS50195"/>
    </source>
</evidence>
<keyword evidence="7" id="KW-0449">Lipoprotein</keyword>
<dbReference type="GO" id="GO:0004630">
    <property type="term" value="F:phospholipase D activity"/>
    <property type="evidence" value="ECO:0007669"/>
    <property type="project" value="UniProtKB-EC"/>
</dbReference>
<dbReference type="InterPro" id="IPR001736">
    <property type="entry name" value="PLipase_D/transphosphatidylase"/>
</dbReference>
<evidence type="ECO:0000256" key="7">
    <source>
        <dbReference type="ARBA" id="ARBA00023288"/>
    </source>
</evidence>
<dbReference type="Pfam" id="PF00614">
    <property type="entry name" value="PLDc"/>
    <property type="match status" value="1"/>
</dbReference>
<dbReference type="SUPFAM" id="SSF64268">
    <property type="entry name" value="PX domain"/>
    <property type="match status" value="1"/>
</dbReference>
<comment type="catalytic activity">
    <reaction evidence="1">
        <text>a 1,2-diacyl-sn-glycero-3-phosphocholine + H2O = a 1,2-diacyl-sn-glycero-3-phosphate + choline + H(+)</text>
        <dbReference type="Rhea" id="RHEA:14445"/>
        <dbReference type="ChEBI" id="CHEBI:15354"/>
        <dbReference type="ChEBI" id="CHEBI:15377"/>
        <dbReference type="ChEBI" id="CHEBI:15378"/>
        <dbReference type="ChEBI" id="CHEBI:57643"/>
        <dbReference type="ChEBI" id="CHEBI:58608"/>
        <dbReference type="EC" id="3.1.4.4"/>
    </reaction>
</comment>
<evidence type="ECO:0000259" key="9">
    <source>
        <dbReference type="PROSITE" id="PS50035"/>
    </source>
</evidence>
<gene>
    <name evidence="11" type="ORF">ILUMI_10900</name>
</gene>
<evidence type="ECO:0000256" key="3">
    <source>
        <dbReference type="ARBA" id="ARBA00022737"/>
    </source>
</evidence>
<dbReference type="CDD" id="cd09138">
    <property type="entry name" value="PLDc_vPLD1_2_yPLD_like_1"/>
    <property type="match status" value="1"/>
</dbReference>
<dbReference type="EC" id="3.1.4.4" evidence="2"/>
<dbReference type="GO" id="GO:0012505">
    <property type="term" value="C:endomembrane system"/>
    <property type="evidence" value="ECO:0007669"/>
    <property type="project" value="UniProtKB-SubCell"/>
</dbReference>
<evidence type="ECO:0000256" key="2">
    <source>
        <dbReference type="ARBA" id="ARBA00012027"/>
    </source>
</evidence>
<evidence type="ECO:0000256" key="8">
    <source>
        <dbReference type="ARBA" id="ARBA00037868"/>
    </source>
</evidence>
<dbReference type="PANTHER" id="PTHR18896:SF76">
    <property type="entry name" value="PHOSPHOLIPASE"/>
    <property type="match status" value="1"/>
</dbReference>
<dbReference type="PANTHER" id="PTHR18896">
    <property type="entry name" value="PHOSPHOLIPASE D"/>
    <property type="match status" value="1"/>
</dbReference>
<dbReference type="InterPro" id="IPR011993">
    <property type="entry name" value="PH-like_dom_sf"/>
</dbReference>
<dbReference type="SUPFAM" id="SSF56024">
    <property type="entry name" value="Phospholipase D/nuclease"/>
    <property type="match status" value="1"/>
</dbReference>
<protein>
    <recommendedName>
        <fullName evidence="2">phospholipase D</fullName>
        <ecNumber evidence="2">3.1.4.4</ecNumber>
    </recommendedName>
</protein>
<reference evidence="11" key="1">
    <citation type="submission" date="2019-08" db="EMBL/GenBank/DDBJ databases">
        <title>The genome of the North American firefly Photinus pyralis.</title>
        <authorList>
            <consortium name="Photinus pyralis genome working group"/>
            <person name="Fallon T.R."/>
            <person name="Sander Lower S.E."/>
            <person name="Weng J.-K."/>
        </authorList>
    </citation>
    <scope>NUCLEOTIDE SEQUENCE</scope>
    <source>
        <strain evidence="11">TRF0915ILg1</strain>
        <tissue evidence="11">Whole body</tissue>
    </source>
</reference>
<comment type="caution">
    <text evidence="11">The sequence shown here is derived from an EMBL/GenBank/DDBJ whole genome shotgun (WGS) entry which is preliminary data.</text>
</comment>
<dbReference type="CDD" id="cd01254">
    <property type="entry name" value="PH_PLD"/>
    <property type="match status" value="1"/>
</dbReference>
<dbReference type="InterPro" id="IPR001683">
    <property type="entry name" value="PX_dom"/>
</dbReference>
<evidence type="ECO:0000256" key="6">
    <source>
        <dbReference type="ARBA" id="ARBA00023098"/>
    </source>
</evidence>
<accession>A0A8K0GD70</accession>
<name>A0A8K0GD70_IGNLU</name>
<dbReference type="SMART" id="SM00155">
    <property type="entry name" value="PLDc"/>
    <property type="match status" value="1"/>
</dbReference>
<dbReference type="OrthoDB" id="14911at2759"/>
<comment type="subcellular location">
    <subcellularLocation>
        <location evidence="8">Endomembrane system</location>
        <topology evidence="8">Lipid-anchor</topology>
    </subcellularLocation>
</comment>
<feature type="domain" description="PX" evidence="10">
    <location>
        <begin position="89"/>
        <end position="229"/>
    </location>
</feature>
<evidence type="ECO:0000313" key="11">
    <source>
        <dbReference type="EMBL" id="KAF2895274.1"/>
    </source>
</evidence>
<keyword evidence="3" id="KW-0677">Repeat</keyword>
<dbReference type="GO" id="GO:0035091">
    <property type="term" value="F:phosphatidylinositol binding"/>
    <property type="evidence" value="ECO:0007669"/>
    <property type="project" value="InterPro"/>
</dbReference>
<dbReference type="PROSITE" id="PS50035">
    <property type="entry name" value="PLD"/>
    <property type="match status" value="1"/>
</dbReference>
<feature type="domain" description="PLD phosphodiesterase" evidence="9">
    <location>
        <begin position="491"/>
        <end position="518"/>
    </location>
</feature>
<dbReference type="Gene3D" id="3.30.1520.10">
    <property type="entry name" value="Phox-like domain"/>
    <property type="match status" value="1"/>
</dbReference>
<dbReference type="PROSITE" id="PS50195">
    <property type="entry name" value="PX"/>
    <property type="match status" value="1"/>
</dbReference>
<keyword evidence="6" id="KW-0443">Lipid metabolism</keyword>
<evidence type="ECO:0000256" key="1">
    <source>
        <dbReference type="ARBA" id="ARBA00000798"/>
    </source>
</evidence>
<dbReference type="AlphaFoldDB" id="A0A8K0GD70"/>
<organism evidence="11 12">
    <name type="scientific">Ignelater luminosus</name>
    <name type="common">Cucubano</name>
    <name type="synonym">Pyrophorus luminosus</name>
    <dbReference type="NCBI Taxonomy" id="2038154"/>
    <lineage>
        <taxon>Eukaryota</taxon>
        <taxon>Metazoa</taxon>
        <taxon>Ecdysozoa</taxon>
        <taxon>Arthropoda</taxon>
        <taxon>Hexapoda</taxon>
        <taxon>Insecta</taxon>
        <taxon>Pterygota</taxon>
        <taxon>Neoptera</taxon>
        <taxon>Endopterygota</taxon>
        <taxon>Coleoptera</taxon>
        <taxon>Polyphaga</taxon>
        <taxon>Elateriformia</taxon>
        <taxon>Elateroidea</taxon>
        <taxon>Elateridae</taxon>
        <taxon>Agrypninae</taxon>
        <taxon>Pyrophorini</taxon>
        <taxon>Ignelater</taxon>
    </lineage>
</organism>
<dbReference type="SMART" id="SM00312">
    <property type="entry name" value="PX"/>
    <property type="match status" value="1"/>
</dbReference>
<dbReference type="GO" id="GO:0060627">
    <property type="term" value="P:regulation of vesicle-mediated transport"/>
    <property type="evidence" value="ECO:0007669"/>
    <property type="project" value="TreeGrafter"/>
</dbReference>
<dbReference type="EMBL" id="VTPC01006068">
    <property type="protein sequence ID" value="KAF2895274.1"/>
    <property type="molecule type" value="Genomic_DNA"/>
</dbReference>
<dbReference type="GO" id="GO:0009395">
    <property type="term" value="P:phospholipid catabolic process"/>
    <property type="evidence" value="ECO:0007669"/>
    <property type="project" value="TreeGrafter"/>
</dbReference>
<evidence type="ECO:0000313" key="12">
    <source>
        <dbReference type="Proteomes" id="UP000801492"/>
    </source>
</evidence>
<evidence type="ECO:0000256" key="5">
    <source>
        <dbReference type="ARBA" id="ARBA00022963"/>
    </source>
</evidence>
<keyword evidence="12" id="KW-1185">Reference proteome</keyword>
<dbReference type="Pfam" id="PF00787">
    <property type="entry name" value="PX"/>
    <property type="match status" value="1"/>
</dbReference>